<sequence length="64" mass="7275">MWDGLVDCRVIRAFTPVCDGLCPAMTAWRRAARAALLTMRDRLTPRSSCPRCGPRRCRRLRAAI</sequence>
<protein>
    <submittedName>
        <fullName evidence="1">Uncharacterized protein</fullName>
    </submittedName>
</protein>
<dbReference type="KEGG" id="ptaw:DW352_20885"/>
<organism evidence="1 2">
    <name type="scientific">Pseudolabrys taiwanensis</name>
    <dbReference type="NCBI Taxonomy" id="331696"/>
    <lineage>
        <taxon>Bacteria</taxon>
        <taxon>Pseudomonadati</taxon>
        <taxon>Pseudomonadota</taxon>
        <taxon>Alphaproteobacteria</taxon>
        <taxon>Hyphomicrobiales</taxon>
        <taxon>Xanthobacteraceae</taxon>
        <taxon>Pseudolabrys</taxon>
    </lineage>
</organism>
<evidence type="ECO:0000313" key="2">
    <source>
        <dbReference type="Proteomes" id="UP000254889"/>
    </source>
</evidence>
<evidence type="ECO:0000313" key="1">
    <source>
        <dbReference type="EMBL" id="AXK82762.1"/>
    </source>
</evidence>
<reference evidence="1 2" key="1">
    <citation type="submission" date="2018-07" db="EMBL/GenBank/DDBJ databases">
        <authorList>
            <person name="Quirk P.G."/>
            <person name="Krulwich T.A."/>
        </authorList>
    </citation>
    <scope>NUCLEOTIDE SEQUENCE [LARGE SCALE GENOMIC DNA]</scope>
    <source>
        <strain evidence="1 2">CC-BB4</strain>
    </source>
</reference>
<accession>A0A346A0R5</accession>
<dbReference type="AlphaFoldDB" id="A0A346A0R5"/>
<keyword evidence="2" id="KW-1185">Reference proteome</keyword>
<proteinExistence type="predicted"/>
<dbReference type="EMBL" id="CP031417">
    <property type="protein sequence ID" value="AXK82762.1"/>
    <property type="molecule type" value="Genomic_DNA"/>
</dbReference>
<dbReference type="Proteomes" id="UP000254889">
    <property type="component" value="Chromosome"/>
</dbReference>
<name>A0A346A0R5_9HYPH</name>
<gene>
    <name evidence="1" type="ORF">DW352_20885</name>
</gene>